<dbReference type="Gene3D" id="2.40.50.140">
    <property type="entry name" value="Nucleic acid-binding proteins"/>
    <property type="match status" value="1"/>
</dbReference>
<dbReference type="PANTHER" id="PTHR10302">
    <property type="entry name" value="SINGLE-STRANDED DNA-BINDING PROTEIN"/>
    <property type="match status" value="1"/>
</dbReference>
<protein>
    <recommendedName>
        <fullName evidence="3">Single-stranded DNA-binding protein</fullName>
    </recommendedName>
</protein>
<dbReference type="GO" id="GO:0003677">
    <property type="term" value="F:DNA binding"/>
    <property type="evidence" value="ECO:0007669"/>
    <property type="project" value="UniProtKB-KW"/>
</dbReference>
<evidence type="ECO:0000256" key="4">
    <source>
        <dbReference type="SAM" id="MobiDB-lite"/>
    </source>
</evidence>
<dbReference type="Pfam" id="PF00436">
    <property type="entry name" value="SSB"/>
    <property type="match status" value="1"/>
</dbReference>
<evidence type="ECO:0000256" key="1">
    <source>
        <dbReference type="ARBA" id="ARBA00023125"/>
    </source>
</evidence>
<dbReference type="PROSITE" id="PS50935">
    <property type="entry name" value="SSB"/>
    <property type="match status" value="1"/>
</dbReference>
<evidence type="ECO:0000313" key="6">
    <source>
        <dbReference type="Proteomes" id="UP001528912"/>
    </source>
</evidence>
<accession>A0ABT6C9H4</accession>
<gene>
    <name evidence="5" type="ORF">P4R38_14130</name>
</gene>
<evidence type="ECO:0000256" key="2">
    <source>
        <dbReference type="PROSITE-ProRule" id="PRU00252"/>
    </source>
</evidence>
<dbReference type="NCBIfam" id="TIGR00621">
    <property type="entry name" value="ssb"/>
    <property type="match status" value="1"/>
</dbReference>
<keyword evidence="1 2" id="KW-0238">DNA-binding</keyword>
<dbReference type="RefSeq" id="WP_275238838.1">
    <property type="nucleotide sequence ID" value="NZ_JARFJC010000029.1"/>
</dbReference>
<evidence type="ECO:0000256" key="3">
    <source>
        <dbReference type="RuleBase" id="RU000524"/>
    </source>
</evidence>
<reference evidence="5 6" key="1">
    <citation type="submission" date="2023-03" db="EMBL/GenBank/DDBJ databases">
        <title>YIM 133296 draft genome.</title>
        <authorList>
            <person name="Xiong L."/>
        </authorList>
    </citation>
    <scope>NUCLEOTIDE SEQUENCE [LARGE SCALE GENOMIC DNA]</scope>
    <source>
        <strain evidence="5 6">YIM 133296</strain>
    </source>
</reference>
<organism evidence="5 6">
    <name type="scientific">Luteipulveratus flavus</name>
    <dbReference type="NCBI Taxonomy" id="3031728"/>
    <lineage>
        <taxon>Bacteria</taxon>
        <taxon>Bacillati</taxon>
        <taxon>Actinomycetota</taxon>
        <taxon>Actinomycetes</taxon>
        <taxon>Micrococcales</taxon>
        <taxon>Dermacoccaceae</taxon>
        <taxon>Luteipulveratus</taxon>
    </lineage>
</organism>
<comment type="caution">
    <text evidence="5">The sequence shown here is derived from an EMBL/GenBank/DDBJ whole genome shotgun (WGS) entry which is preliminary data.</text>
</comment>
<keyword evidence="6" id="KW-1185">Reference proteome</keyword>
<dbReference type="PANTHER" id="PTHR10302:SF0">
    <property type="entry name" value="SINGLE-STRANDED DNA-BINDING PROTEIN, MITOCHONDRIAL"/>
    <property type="match status" value="1"/>
</dbReference>
<name>A0ABT6C9H4_9MICO</name>
<dbReference type="SUPFAM" id="SSF50249">
    <property type="entry name" value="Nucleic acid-binding proteins"/>
    <property type="match status" value="1"/>
</dbReference>
<sequence>MLRTQVTIAGNLVGEPDMRATKKGEPFASMRIAVNARKKDAESGAWVNYATSFYNVSAFNNLAINALNSLHKGEPVVVFGELRVREYTGQHGETQRSIDITAEHIGHDLSQGRAQFAREARPRLDRFAEDEPAAPGEEPTPEPYGDVVREIGLTPGDADGPEYVEVGQQAS</sequence>
<dbReference type="InterPro" id="IPR000424">
    <property type="entry name" value="Primosome_PriB/ssb"/>
</dbReference>
<dbReference type="Proteomes" id="UP001528912">
    <property type="component" value="Unassembled WGS sequence"/>
</dbReference>
<dbReference type="InterPro" id="IPR012340">
    <property type="entry name" value="NA-bd_OB-fold"/>
</dbReference>
<dbReference type="CDD" id="cd04496">
    <property type="entry name" value="SSB_OBF"/>
    <property type="match status" value="1"/>
</dbReference>
<evidence type="ECO:0000313" key="5">
    <source>
        <dbReference type="EMBL" id="MDF8265386.1"/>
    </source>
</evidence>
<proteinExistence type="predicted"/>
<dbReference type="InterPro" id="IPR011344">
    <property type="entry name" value="ssDNA-bd"/>
</dbReference>
<feature type="region of interest" description="Disordered" evidence="4">
    <location>
        <begin position="125"/>
        <end position="171"/>
    </location>
</feature>
<dbReference type="EMBL" id="JAROAV010000033">
    <property type="protein sequence ID" value="MDF8265386.1"/>
    <property type="molecule type" value="Genomic_DNA"/>
</dbReference>